<protein>
    <submittedName>
        <fullName evidence="1">Uncharacterized protein</fullName>
    </submittedName>
</protein>
<reference evidence="1 2" key="1">
    <citation type="journal article" date="2018" name="Emerg. Microbes Infect.">
        <title>Genomic analysis of oral Campylobacter concisus strains identified a potential bacterial molecular marker associated with active Crohn's disease.</title>
        <authorList>
            <person name="Liu F."/>
            <person name="Ma R."/>
            <person name="Tay C.Y.A."/>
            <person name="Octavia S."/>
            <person name="Lan R."/>
            <person name="Chung H.K.L."/>
            <person name="Riordan S.M."/>
            <person name="Grimm M.C."/>
            <person name="Leong R.W."/>
            <person name="Tanaka M.M."/>
            <person name="Connor S."/>
            <person name="Zhang L."/>
        </authorList>
    </citation>
    <scope>NUCLEOTIDE SEQUENCE [LARGE SCALE GENOMIC DNA]</scope>
    <source>
        <strain evidence="1 2">P13UCO-S1</strain>
    </source>
</reference>
<dbReference type="RefSeq" id="WP_107856793.1">
    <property type="nucleotide sequence ID" value="NZ_CP060705.1"/>
</dbReference>
<dbReference type="SUPFAM" id="SSF55729">
    <property type="entry name" value="Acyl-CoA N-acyltransferases (Nat)"/>
    <property type="match status" value="1"/>
</dbReference>
<dbReference type="InterPro" id="IPR016181">
    <property type="entry name" value="Acyl_CoA_acyltransferase"/>
</dbReference>
<gene>
    <name evidence="1" type="ORF">CVT08_02145</name>
</gene>
<name>A0A7S9WWN9_9BACT</name>
<dbReference type="AlphaFoldDB" id="A0A7S9WWN9"/>
<proteinExistence type="predicted"/>
<evidence type="ECO:0000313" key="2">
    <source>
        <dbReference type="Proteomes" id="UP000594707"/>
    </source>
</evidence>
<dbReference type="Gene3D" id="3.40.630.30">
    <property type="match status" value="1"/>
</dbReference>
<organism evidence="1 2">
    <name type="scientific">Campylobacter concisus</name>
    <dbReference type="NCBI Taxonomy" id="199"/>
    <lineage>
        <taxon>Bacteria</taxon>
        <taxon>Pseudomonadati</taxon>
        <taxon>Campylobacterota</taxon>
        <taxon>Epsilonproteobacteria</taxon>
        <taxon>Campylobacterales</taxon>
        <taxon>Campylobacteraceae</taxon>
        <taxon>Campylobacter</taxon>
    </lineage>
</organism>
<dbReference type="Proteomes" id="UP000594707">
    <property type="component" value="Chromosome"/>
</dbReference>
<sequence>MIVRYKEDRENFEARWQEYISENIHSPRYLSSYLDYMKFYSKDILSDESFVVVESNKCVGICFLPVEQANGVVSISLSGYFTVAPLAISDRVYDIVFKEIFEISKSYNVGKIMFYLDSLVMEFFNKYNYLIKYGFIDATGSNCVLDLCGEKSALWTRLRKCYKPLINGIFKNSEYDFVVVSKENPSYEIHEAYRELHKKAAGRETRPKTTFDKQYEMLQNGNATIIGLRYKGQFIGLCYFLHASEVVVYMSGTDDPEFTNMKIPIYHAILQKATEYFHDMCFKHMEYSQPAGYNLVDGFLDYLDEKQINIAHFKRGMGTKMVPLFRGVKYFDKNLLLKDIDSFREACVSSFESMT</sequence>
<evidence type="ECO:0000313" key="1">
    <source>
        <dbReference type="EMBL" id="QPH96114.1"/>
    </source>
</evidence>
<dbReference type="EMBL" id="CP060705">
    <property type="protein sequence ID" value="QPH96114.1"/>
    <property type="molecule type" value="Genomic_DNA"/>
</dbReference>
<accession>A0A7S9WWN9</accession>